<dbReference type="KEGG" id="ftj:FTUN_8266"/>
<reference evidence="3" key="1">
    <citation type="submission" date="2020-05" db="EMBL/GenBank/DDBJ databases">
        <title>Frigoriglobus tundricola gen. nov., sp. nov., a psychrotolerant cellulolytic planctomycete of the family Gemmataceae with two divergent copies of 16S rRNA gene.</title>
        <authorList>
            <person name="Kulichevskaya I.S."/>
            <person name="Ivanova A.A."/>
            <person name="Naumoff D.G."/>
            <person name="Beletsky A.V."/>
            <person name="Rijpstra W.I.C."/>
            <person name="Sinninghe Damste J.S."/>
            <person name="Mardanov A.V."/>
            <person name="Ravin N.V."/>
            <person name="Dedysh S.N."/>
        </authorList>
    </citation>
    <scope>NUCLEOTIDE SEQUENCE [LARGE SCALE GENOMIC DNA]</scope>
    <source>
        <strain evidence="3">PL17</strain>
    </source>
</reference>
<organism evidence="2 3">
    <name type="scientific">Frigoriglobus tundricola</name>
    <dbReference type="NCBI Taxonomy" id="2774151"/>
    <lineage>
        <taxon>Bacteria</taxon>
        <taxon>Pseudomonadati</taxon>
        <taxon>Planctomycetota</taxon>
        <taxon>Planctomycetia</taxon>
        <taxon>Gemmatales</taxon>
        <taxon>Gemmataceae</taxon>
        <taxon>Frigoriglobus</taxon>
    </lineage>
</organism>
<dbReference type="Proteomes" id="UP000503447">
    <property type="component" value="Chromosome"/>
</dbReference>
<keyword evidence="1" id="KW-1133">Transmembrane helix</keyword>
<evidence type="ECO:0000313" key="2">
    <source>
        <dbReference type="EMBL" id="QJX00634.1"/>
    </source>
</evidence>
<sequence length="186" mass="19921">MDTLDAFIRENGMTLRWVATVAWFAAALGAVRLVLGPCGRSRRTWLVIAAATLGFAVETACHLRFEGTELFRAVLRDLGGTDAYGNRRLLQAAVILGCVLPVAAFLVVRTARARFLTPAAKVAALGTGCASVGFVLETISLHQLDQIPFLYQACRFGGLGLVLLGVGTDWLRARSAHGVPQAERPT</sequence>
<evidence type="ECO:0000313" key="3">
    <source>
        <dbReference type="Proteomes" id="UP000503447"/>
    </source>
</evidence>
<accession>A0A6M5Z5B4</accession>
<gene>
    <name evidence="2" type="ORF">FTUN_8266</name>
</gene>
<evidence type="ECO:0000256" key="1">
    <source>
        <dbReference type="SAM" id="Phobius"/>
    </source>
</evidence>
<keyword evidence="3" id="KW-1185">Reference proteome</keyword>
<keyword evidence="1" id="KW-0812">Transmembrane</keyword>
<keyword evidence="1" id="KW-0472">Membrane</keyword>
<name>A0A6M5Z5B4_9BACT</name>
<proteinExistence type="predicted"/>
<feature type="transmembrane region" description="Helical" evidence="1">
    <location>
        <begin position="44"/>
        <end position="65"/>
    </location>
</feature>
<protein>
    <submittedName>
        <fullName evidence="2">Uncharacterized protein</fullName>
    </submittedName>
</protein>
<feature type="transmembrane region" description="Helical" evidence="1">
    <location>
        <begin position="89"/>
        <end position="108"/>
    </location>
</feature>
<feature type="transmembrane region" description="Helical" evidence="1">
    <location>
        <begin position="15"/>
        <end position="35"/>
    </location>
</feature>
<dbReference type="AlphaFoldDB" id="A0A6M5Z5B4"/>
<dbReference type="EMBL" id="CP053452">
    <property type="protein sequence ID" value="QJX00634.1"/>
    <property type="molecule type" value="Genomic_DNA"/>
</dbReference>